<comment type="caution">
    <text evidence="2">The sequence shown here is derived from an EMBL/GenBank/DDBJ whole genome shotgun (WGS) entry which is preliminary data.</text>
</comment>
<protein>
    <submittedName>
        <fullName evidence="2">Uncharacterized protein</fullName>
    </submittedName>
</protein>
<keyword evidence="1" id="KW-0732">Signal</keyword>
<dbReference type="EMBL" id="VCAO01000002">
    <property type="protein sequence ID" value="TMM48732.1"/>
    <property type="molecule type" value="Genomic_DNA"/>
</dbReference>
<dbReference type="RefSeq" id="WP_138616542.1">
    <property type="nucleotide sequence ID" value="NZ_VCAO01000002.1"/>
</dbReference>
<reference evidence="2 3" key="1">
    <citation type="submission" date="2019-05" db="EMBL/GenBank/DDBJ databases">
        <title>Erythrobacter marisflavi sp. nov., isolated from isolated from water of an estuary environment.</title>
        <authorList>
            <person name="Yoon J.-H."/>
        </authorList>
    </citation>
    <scope>NUCLEOTIDE SEQUENCE [LARGE SCALE GENOMIC DNA]</scope>
    <source>
        <strain evidence="2 3">KEM-5</strain>
    </source>
</reference>
<evidence type="ECO:0000313" key="2">
    <source>
        <dbReference type="EMBL" id="TMM48732.1"/>
    </source>
</evidence>
<feature type="chain" id="PRO_5024466462" evidence="1">
    <location>
        <begin position="20"/>
        <end position="289"/>
    </location>
</feature>
<dbReference type="OrthoDB" id="7421557at2"/>
<accession>A0A5S3P6U9</accession>
<keyword evidence="3" id="KW-1185">Reference proteome</keyword>
<feature type="signal peptide" evidence="1">
    <location>
        <begin position="1"/>
        <end position="19"/>
    </location>
</feature>
<gene>
    <name evidence="2" type="ORF">FEV51_04870</name>
</gene>
<organism evidence="2 3">
    <name type="scientific">Qipengyuania marisflavi</name>
    <dbReference type="NCBI Taxonomy" id="2486356"/>
    <lineage>
        <taxon>Bacteria</taxon>
        <taxon>Pseudomonadati</taxon>
        <taxon>Pseudomonadota</taxon>
        <taxon>Alphaproteobacteria</taxon>
        <taxon>Sphingomonadales</taxon>
        <taxon>Erythrobacteraceae</taxon>
        <taxon>Qipengyuania</taxon>
    </lineage>
</organism>
<dbReference type="Proteomes" id="UP000309668">
    <property type="component" value="Unassembled WGS sequence"/>
</dbReference>
<dbReference type="AlphaFoldDB" id="A0A5S3P6U9"/>
<evidence type="ECO:0000256" key="1">
    <source>
        <dbReference type="SAM" id="SignalP"/>
    </source>
</evidence>
<name>A0A5S3P6U9_9SPHN</name>
<sequence length="289" mass="30060">MNRTLAILLALAAPVAANAGDGAPAMPETERAIASLRPVAVTIAQERIGTSVDVGRVVTDGAGGGLIGALVIAGMDNKRSVMTANAADRADAAVAPLADVLMDFDVAGLALETTRKAIAAPEWFAASEIELVPGAAFNSVADFVAANPAQQVGLVSYRYQMSPDFTQLQIIADLSVAHGDNLKRLYGQQIVSSVRLAKRSYEPSENVTRWSAENGRVAKAALTAAFARLETLIPAVMALTPAQFDAATDKKRESAFTGGFHGPVLMRDAAGPVIWSKGDGFIAVQAATD</sequence>
<proteinExistence type="predicted"/>
<evidence type="ECO:0000313" key="3">
    <source>
        <dbReference type="Proteomes" id="UP000309668"/>
    </source>
</evidence>